<evidence type="ECO:0000313" key="1">
    <source>
        <dbReference type="EnsemblMetazoa" id="tetur21g02860.1"/>
    </source>
</evidence>
<dbReference type="Proteomes" id="UP000015104">
    <property type="component" value="Unassembled WGS sequence"/>
</dbReference>
<name>T1KUB8_TETUR</name>
<dbReference type="EMBL" id="CAEY01000551">
    <property type="status" value="NOT_ANNOTATED_CDS"/>
    <property type="molecule type" value="Genomic_DNA"/>
</dbReference>
<dbReference type="HOGENOM" id="CLU_3336200_0_0_1"/>
<accession>T1KUB8</accession>
<dbReference type="EnsemblMetazoa" id="tetur21g02860.1">
    <property type="protein sequence ID" value="tetur21g02860.1"/>
    <property type="gene ID" value="tetur21g02860"/>
</dbReference>
<sequence>MTLDEQDSWETQILLGMPNHDEEMVELIVWLIFGTAHC</sequence>
<dbReference type="AlphaFoldDB" id="T1KUB8"/>
<proteinExistence type="predicted"/>
<reference evidence="1" key="2">
    <citation type="submission" date="2015-06" db="UniProtKB">
        <authorList>
            <consortium name="EnsemblMetazoa"/>
        </authorList>
    </citation>
    <scope>IDENTIFICATION</scope>
</reference>
<organism evidence="1 2">
    <name type="scientific">Tetranychus urticae</name>
    <name type="common">Two-spotted spider mite</name>
    <dbReference type="NCBI Taxonomy" id="32264"/>
    <lineage>
        <taxon>Eukaryota</taxon>
        <taxon>Metazoa</taxon>
        <taxon>Ecdysozoa</taxon>
        <taxon>Arthropoda</taxon>
        <taxon>Chelicerata</taxon>
        <taxon>Arachnida</taxon>
        <taxon>Acari</taxon>
        <taxon>Acariformes</taxon>
        <taxon>Trombidiformes</taxon>
        <taxon>Prostigmata</taxon>
        <taxon>Eleutherengona</taxon>
        <taxon>Raphignathae</taxon>
        <taxon>Tetranychoidea</taxon>
        <taxon>Tetranychidae</taxon>
        <taxon>Tetranychus</taxon>
    </lineage>
</organism>
<evidence type="ECO:0000313" key="2">
    <source>
        <dbReference type="Proteomes" id="UP000015104"/>
    </source>
</evidence>
<protein>
    <submittedName>
        <fullName evidence="1">Uncharacterized protein</fullName>
    </submittedName>
</protein>
<reference evidence="2" key="1">
    <citation type="submission" date="2011-08" db="EMBL/GenBank/DDBJ databases">
        <authorList>
            <person name="Rombauts S."/>
        </authorList>
    </citation>
    <scope>NUCLEOTIDE SEQUENCE</scope>
    <source>
        <strain evidence="2">London</strain>
    </source>
</reference>
<keyword evidence="2" id="KW-1185">Reference proteome</keyword>